<keyword evidence="1 5" id="KW-0808">Transferase</keyword>
<feature type="domain" description="Glycosyltransferase subfamily 4-like N-terminal" evidence="4">
    <location>
        <begin position="45"/>
        <end position="215"/>
    </location>
</feature>
<dbReference type="Gene3D" id="3.40.50.2000">
    <property type="entry name" value="Glycogen Phosphorylase B"/>
    <property type="match status" value="3"/>
</dbReference>
<reference evidence="5 6" key="1">
    <citation type="submission" date="2018-06" db="EMBL/GenBank/DDBJ databases">
        <title>Genomic Encyclopedia of Type Strains, Phase III (KMG-III): the genomes of soil and plant-associated and newly described type strains.</title>
        <authorList>
            <person name="Whitman W."/>
        </authorList>
    </citation>
    <scope>NUCLEOTIDE SEQUENCE [LARGE SCALE GENOMIC DNA]</scope>
    <source>
        <strain evidence="5 6">CECT 5889</strain>
    </source>
</reference>
<evidence type="ECO:0000259" key="3">
    <source>
        <dbReference type="Pfam" id="PF00534"/>
    </source>
</evidence>
<comment type="caution">
    <text evidence="5">The sequence shown here is derived from an EMBL/GenBank/DDBJ whole genome shotgun (WGS) entry which is preliminary data.</text>
</comment>
<keyword evidence="2" id="KW-0175">Coiled coil</keyword>
<dbReference type="SUPFAM" id="SSF53756">
    <property type="entry name" value="UDP-Glycosyltransferase/glycogen phosphorylase"/>
    <property type="match status" value="2"/>
</dbReference>
<dbReference type="Pfam" id="PF13439">
    <property type="entry name" value="Glyco_transf_4"/>
    <property type="match status" value="1"/>
</dbReference>
<evidence type="ECO:0000256" key="2">
    <source>
        <dbReference type="SAM" id="Coils"/>
    </source>
</evidence>
<dbReference type="OrthoDB" id="3318784at2"/>
<feature type="domain" description="Glycosyl transferase family 1" evidence="3">
    <location>
        <begin position="230"/>
        <end position="390"/>
    </location>
</feature>
<dbReference type="Pfam" id="PF00534">
    <property type="entry name" value="Glycos_transf_1"/>
    <property type="match status" value="1"/>
</dbReference>
<dbReference type="GO" id="GO:0009103">
    <property type="term" value="P:lipopolysaccharide biosynthetic process"/>
    <property type="evidence" value="ECO:0007669"/>
    <property type="project" value="TreeGrafter"/>
</dbReference>
<dbReference type="AlphaFoldDB" id="A0A2V4V525"/>
<dbReference type="PANTHER" id="PTHR46401">
    <property type="entry name" value="GLYCOSYLTRANSFERASE WBBK-RELATED"/>
    <property type="match status" value="1"/>
</dbReference>
<name>A0A2V4V525_9GAMM</name>
<gene>
    <name evidence="5" type="ORF">DFP82_101381</name>
</gene>
<keyword evidence="6" id="KW-1185">Reference proteome</keyword>
<dbReference type="InterPro" id="IPR001296">
    <property type="entry name" value="Glyco_trans_1"/>
</dbReference>
<accession>A0A2V4V525</accession>
<dbReference type="PANTHER" id="PTHR46401:SF2">
    <property type="entry name" value="GLYCOSYLTRANSFERASE WBBK-RELATED"/>
    <property type="match status" value="1"/>
</dbReference>
<feature type="coiled-coil region" evidence="2">
    <location>
        <begin position="818"/>
        <end position="852"/>
    </location>
</feature>
<dbReference type="InterPro" id="IPR028098">
    <property type="entry name" value="Glyco_trans_4-like_N"/>
</dbReference>
<proteinExistence type="predicted"/>
<dbReference type="EMBL" id="QJSU01000001">
    <property type="protein sequence ID" value="PYE41061.1"/>
    <property type="molecule type" value="Genomic_DNA"/>
</dbReference>
<evidence type="ECO:0000313" key="6">
    <source>
        <dbReference type="Proteomes" id="UP000247746"/>
    </source>
</evidence>
<evidence type="ECO:0000259" key="4">
    <source>
        <dbReference type="Pfam" id="PF13439"/>
    </source>
</evidence>
<protein>
    <submittedName>
        <fullName evidence="5">Glycosyltransferase involved in cell wall biosynthesis</fullName>
    </submittedName>
</protein>
<sequence>MKFKYQSSKELEPYLELSEVIDLNNDKKTHIVFQVLNGVVGDSRVIKVAESAQELGYEVTILGMSRTKDNIYTSINNINVILVQNPKFNLLKMDKFERDLNKRDYRSFVNQYFESSKNLLIELKPDILHTHDMYGIEIGYLMCNYLSIKGFNIPWIHDIHEYVLGLDHLPKNIMNYCSDFEAKRIHDPDYLFTVSNALADKLEEHYELKERPLIINNSPRLDSFKNNYQPTLRKSIGLDDEQLLGIYVGRIGVNRGILNIIEVLELNTDLNIAIITNQEDSFREECIQLAKNLNVDNRLYFHEYVDNSEVSSFIQDADFGLNPLLSYGNSEVAIPTKVSEYVHANLPIVTSSTAAMVEFMEKYQVGTTFEPGNTSELSKAINDLVANYKTFRSNITEDLKYRYSWDFAEHQLKEVYETSLTAYKNRELFELKPKYKIEDLRVLHGLSGAANQPYTITRGLRNIGFKVADNTCFSSGNKMHYGRDFELSEGSQIRKNFYYLNRLLPKYDLFHFHFRSLYRMPNMEFPTGLDLLELKSAGKLVVMSFRGGEIRLHSKFKEINKFNYVDENPNRIIESNPEEYQKKFIEYCRAVCDQIIVSDPEMLTYVPDAKIVPRSINLELFQHKADNFSSIEAWEEEGPLIVHVPSREGVKGSHYIQKALEELRQEGHNFRFEFITDVAHDEVIEMYSKADIVIDQLRIGWYGVASVEAMALGKCTVAYIRDDIEHHLTPFKKPIVNANPENIKDVMKELIYDRSKVIEKGRIGRKFVEDYHCMDKVAVKYKNIYKEAYQNRKSVDPILLNKHILNMLEGELKKTGLLKKEKSRSKVLDTRIAELRKQNAAFQKSSKQIDKEKNTLRNSNIALAKKIRLYKGDSEISIKDVDLQSSEGMSHSLIDKVHYFLNDGTSKKQIFDAPIRNAPFRIMKKLGIKK</sequence>
<dbReference type="Proteomes" id="UP000247746">
    <property type="component" value="Unassembled WGS sequence"/>
</dbReference>
<dbReference type="GO" id="GO:0016757">
    <property type="term" value="F:glycosyltransferase activity"/>
    <property type="evidence" value="ECO:0007669"/>
    <property type="project" value="InterPro"/>
</dbReference>
<evidence type="ECO:0000313" key="5">
    <source>
        <dbReference type="EMBL" id="PYE41061.1"/>
    </source>
</evidence>
<dbReference type="RefSeq" id="WP_110922027.1">
    <property type="nucleotide sequence ID" value="NZ_QJSU01000001.1"/>
</dbReference>
<organism evidence="5 6">
    <name type="scientific">Psychrobacter fozii</name>
    <dbReference type="NCBI Taxonomy" id="198480"/>
    <lineage>
        <taxon>Bacteria</taxon>
        <taxon>Pseudomonadati</taxon>
        <taxon>Pseudomonadota</taxon>
        <taxon>Gammaproteobacteria</taxon>
        <taxon>Moraxellales</taxon>
        <taxon>Moraxellaceae</taxon>
        <taxon>Psychrobacter</taxon>
    </lineage>
</organism>
<evidence type="ECO:0000256" key="1">
    <source>
        <dbReference type="ARBA" id="ARBA00022679"/>
    </source>
</evidence>